<feature type="region of interest" description="Disordered" evidence="1">
    <location>
        <begin position="51"/>
        <end position="70"/>
    </location>
</feature>
<reference evidence="2" key="2">
    <citation type="submission" date="2017-12" db="EMBL/GenBank/DDBJ databases">
        <title>Coralsnake Venomics: Analyses of Venom Gland Transcriptomes and Proteomes of Six Brazilian Taxa.</title>
        <authorList>
            <person name="Aird S.D."/>
            <person name="Jorge da Silva N."/>
            <person name="Qiu L."/>
            <person name="Villar-Briones A."/>
            <person name="Aparecida-Saddi V."/>
            <person name="Campos-Telles M.P."/>
            <person name="Grau M."/>
            <person name="Mikheyev A.S."/>
        </authorList>
    </citation>
    <scope>NUCLEOTIDE SEQUENCE</scope>
    <source>
        <tissue evidence="2">Venom_gland</tissue>
    </source>
</reference>
<sequence length="143" mass="15936">MKEVLPRRLLILVVSFLLGCLLGFPNWHVFCKESPVSVSLNLPNENTHLSNVDENIQEKEDTDGSLGTPPLQYIDSTTSIYSEDDSSESIKQQMNMEKGDLKNSEIQEQSSINSNEASFIITNIPENIFSISASEISPDSQSR</sequence>
<evidence type="ECO:0000313" key="2">
    <source>
        <dbReference type="EMBL" id="LAA18123.1"/>
    </source>
</evidence>
<dbReference type="AlphaFoldDB" id="A0A2H6MV16"/>
<evidence type="ECO:0000256" key="1">
    <source>
        <dbReference type="SAM" id="MobiDB-lite"/>
    </source>
</evidence>
<dbReference type="PROSITE" id="PS51257">
    <property type="entry name" value="PROKAR_LIPOPROTEIN"/>
    <property type="match status" value="1"/>
</dbReference>
<proteinExistence type="predicted"/>
<organism evidence="2">
    <name type="scientific">Micrurus carvalhoi</name>
    <dbReference type="NCBI Taxonomy" id="3147026"/>
    <lineage>
        <taxon>Eukaryota</taxon>
        <taxon>Metazoa</taxon>
        <taxon>Chordata</taxon>
        <taxon>Craniata</taxon>
        <taxon>Vertebrata</taxon>
        <taxon>Euteleostomi</taxon>
        <taxon>Lepidosauria</taxon>
        <taxon>Squamata</taxon>
        <taxon>Bifurcata</taxon>
        <taxon>Unidentata</taxon>
        <taxon>Episquamata</taxon>
        <taxon>Toxicofera</taxon>
        <taxon>Serpentes</taxon>
        <taxon>Colubroidea</taxon>
        <taxon>Elapidae</taxon>
        <taxon>Elapinae</taxon>
        <taxon>Micrurus</taxon>
    </lineage>
</organism>
<name>A0A2H6MV16_9SAUR</name>
<protein>
    <submittedName>
        <fullName evidence="2">Uncharacterized protein</fullName>
    </submittedName>
</protein>
<reference evidence="2" key="1">
    <citation type="submission" date="2017-07" db="EMBL/GenBank/DDBJ databases">
        <authorList>
            <person name="Mikheyev A."/>
            <person name="Grau M."/>
        </authorList>
    </citation>
    <scope>NUCLEOTIDE SEQUENCE</scope>
    <source>
        <tissue evidence="2">Venom_gland</tissue>
    </source>
</reference>
<dbReference type="EMBL" id="IACI01003102">
    <property type="protein sequence ID" value="LAA18123.1"/>
    <property type="molecule type" value="Transcribed_RNA"/>
</dbReference>
<accession>A0A2H6MV16</accession>